<dbReference type="AlphaFoldDB" id="A0A1H7GGI8"/>
<keyword evidence="3" id="KW-1185">Reference proteome</keyword>
<evidence type="ECO:0000313" key="2">
    <source>
        <dbReference type="EMBL" id="SEK37313.1"/>
    </source>
</evidence>
<keyword evidence="1" id="KW-0175">Coiled coil</keyword>
<evidence type="ECO:0000313" key="3">
    <source>
        <dbReference type="Proteomes" id="UP000199582"/>
    </source>
</evidence>
<accession>A0A1H7GGI8</accession>
<gene>
    <name evidence="2" type="ORF">SAMN05443999_101303</name>
</gene>
<dbReference type="RefSeq" id="WP_093030937.1">
    <property type="nucleotide sequence ID" value="NZ_FOAG01000001.1"/>
</dbReference>
<proteinExistence type="predicted"/>
<name>A0A1H7GGI8_9RHOB</name>
<protein>
    <submittedName>
        <fullName evidence="2">Uncharacterized protein</fullName>
    </submittedName>
</protein>
<sequence>MVLITADEGPSGLTTSIDALEQQLADMREELQELYLRIKAGELDELKNAAKATSEIRQWLKIAIEAEAQLEKRRREDRGIVHGFAIDLVGARTQIGGRLDRLRRAGCSGAVPRCPE</sequence>
<evidence type="ECO:0000256" key="1">
    <source>
        <dbReference type="SAM" id="Coils"/>
    </source>
</evidence>
<dbReference type="EMBL" id="FOAG01000001">
    <property type="protein sequence ID" value="SEK37313.1"/>
    <property type="molecule type" value="Genomic_DNA"/>
</dbReference>
<feature type="coiled-coil region" evidence="1">
    <location>
        <begin position="17"/>
        <end position="44"/>
    </location>
</feature>
<reference evidence="2 3" key="1">
    <citation type="submission" date="2016-10" db="EMBL/GenBank/DDBJ databases">
        <authorList>
            <person name="de Groot N.N."/>
        </authorList>
    </citation>
    <scope>NUCLEOTIDE SEQUENCE [LARGE SCALE GENOMIC DNA]</scope>
    <source>
        <strain evidence="2 3">DSM 100674</strain>
    </source>
</reference>
<organism evidence="2 3">
    <name type="scientific">Roseovarius azorensis</name>
    <dbReference type="NCBI Taxonomy" id="1287727"/>
    <lineage>
        <taxon>Bacteria</taxon>
        <taxon>Pseudomonadati</taxon>
        <taxon>Pseudomonadota</taxon>
        <taxon>Alphaproteobacteria</taxon>
        <taxon>Rhodobacterales</taxon>
        <taxon>Roseobacteraceae</taxon>
        <taxon>Roseovarius</taxon>
    </lineage>
</organism>
<dbReference type="OrthoDB" id="7873197at2"/>
<dbReference type="Proteomes" id="UP000199582">
    <property type="component" value="Unassembled WGS sequence"/>
</dbReference>
<dbReference type="STRING" id="1287727.SAMN05443999_101303"/>